<evidence type="ECO:0000313" key="1">
    <source>
        <dbReference type="EMBL" id="AQQ08446.1"/>
    </source>
</evidence>
<keyword evidence="2" id="KW-1185">Reference proteome</keyword>
<reference evidence="2" key="1">
    <citation type="submission" date="2017-02" db="EMBL/GenBank/DDBJ databases">
        <title>Comparative genomics and description of representatives of a novel lineage of planctomycetes thriving in anoxic sediments.</title>
        <authorList>
            <person name="Spring S."/>
            <person name="Bunk B."/>
            <person name="Sproer C."/>
            <person name="Klenk H.-P."/>
        </authorList>
    </citation>
    <scope>NUCLEOTIDE SEQUENCE [LARGE SCALE GENOMIC DNA]</scope>
    <source>
        <strain evidence="2">L21-RPul-D3</strain>
    </source>
</reference>
<dbReference type="AlphaFoldDB" id="A0A1Q2HMK4"/>
<dbReference type="EMBL" id="CP019633">
    <property type="protein sequence ID" value="AQQ08446.1"/>
    <property type="molecule type" value="Genomic_DNA"/>
</dbReference>
<organism evidence="1 2">
    <name type="scientific">Sedimentisphaera cyanobacteriorum</name>
    <dbReference type="NCBI Taxonomy" id="1940790"/>
    <lineage>
        <taxon>Bacteria</taxon>
        <taxon>Pseudomonadati</taxon>
        <taxon>Planctomycetota</taxon>
        <taxon>Phycisphaerae</taxon>
        <taxon>Sedimentisphaerales</taxon>
        <taxon>Sedimentisphaeraceae</taxon>
        <taxon>Sedimentisphaera</taxon>
    </lineage>
</organism>
<name>A0A1Q2HMK4_9BACT</name>
<dbReference type="STRING" id="1940790.L21SP3_00222"/>
<dbReference type="InterPro" id="IPR013467">
    <property type="entry name" value="HNH78-like"/>
</dbReference>
<protein>
    <recommendedName>
        <fullName evidence="3">TIGR02646 family protein</fullName>
    </recommendedName>
</protein>
<accession>A0A1Q2HMK4</accession>
<evidence type="ECO:0000313" key="2">
    <source>
        <dbReference type="Proteomes" id="UP000188273"/>
    </source>
</evidence>
<gene>
    <name evidence="1" type="ORF">L21SP3_00222</name>
</gene>
<evidence type="ECO:0008006" key="3">
    <source>
        <dbReference type="Google" id="ProtNLM"/>
    </source>
</evidence>
<dbReference type="Proteomes" id="UP000188273">
    <property type="component" value="Chromosome"/>
</dbReference>
<dbReference type="Gene3D" id="1.10.30.50">
    <property type="match status" value="1"/>
</dbReference>
<dbReference type="OrthoDB" id="9802901at2"/>
<proteinExistence type="predicted"/>
<dbReference type="KEGG" id="pbu:L21SP3_00222"/>
<sequence length="187" mass="21394">MSPQDFERWKRGSSSANWSDFTKLEEICRNLKNSLSQEQKGNCCYCEKKNDCQNSRDSHVEHLLPRSKYPQKTFAYDNLLLSCNFSDSCGFSKGNTCIPVAPTDPDCEKRFTYTGDGQVIPADPEDSNAEKTIKILGLNSKRLIDNRRSIIRELAKACPDYISSAAENCNEWYKGFYTVIKYVEKKL</sequence>
<dbReference type="NCBIfam" id="TIGR02646">
    <property type="entry name" value="retron system putative HNH endonuclease"/>
    <property type="match status" value="1"/>
</dbReference>
<dbReference type="RefSeq" id="WP_123785104.1">
    <property type="nucleotide sequence ID" value="NZ_CP019633.1"/>
</dbReference>